<evidence type="ECO:0000313" key="2">
    <source>
        <dbReference type="Proteomes" id="UP000237105"/>
    </source>
</evidence>
<reference evidence="2" key="1">
    <citation type="submission" date="2016-06" db="EMBL/GenBank/DDBJ databases">
        <title>Parallel loss of symbiosis genes in relatives of nitrogen-fixing non-legume Parasponia.</title>
        <authorList>
            <person name="Van Velzen R."/>
            <person name="Holmer R."/>
            <person name="Bu F."/>
            <person name="Rutten L."/>
            <person name="Van Zeijl A."/>
            <person name="Liu W."/>
            <person name="Santuari L."/>
            <person name="Cao Q."/>
            <person name="Sharma T."/>
            <person name="Shen D."/>
            <person name="Roswanjaya Y."/>
            <person name="Wardhani T."/>
            <person name="Kalhor M.S."/>
            <person name="Jansen J."/>
            <person name="Van den Hoogen J."/>
            <person name="Gungor B."/>
            <person name="Hartog M."/>
            <person name="Hontelez J."/>
            <person name="Verver J."/>
            <person name="Yang W.-C."/>
            <person name="Schijlen E."/>
            <person name="Repin R."/>
            <person name="Schilthuizen M."/>
            <person name="Schranz E."/>
            <person name="Heidstra R."/>
            <person name="Miyata K."/>
            <person name="Fedorova E."/>
            <person name="Kohlen W."/>
            <person name="Bisseling T."/>
            <person name="Smit S."/>
            <person name="Geurts R."/>
        </authorList>
    </citation>
    <scope>NUCLEOTIDE SEQUENCE [LARGE SCALE GENOMIC DNA]</scope>
    <source>
        <strain evidence="2">cv. WU1-14</strain>
    </source>
</reference>
<dbReference type="EMBL" id="JXTB01000018">
    <property type="protein sequence ID" value="PON76471.1"/>
    <property type="molecule type" value="Genomic_DNA"/>
</dbReference>
<keyword evidence="2" id="KW-1185">Reference proteome</keyword>
<organism evidence="1 2">
    <name type="scientific">Parasponia andersonii</name>
    <name type="common">Sponia andersonii</name>
    <dbReference type="NCBI Taxonomy" id="3476"/>
    <lineage>
        <taxon>Eukaryota</taxon>
        <taxon>Viridiplantae</taxon>
        <taxon>Streptophyta</taxon>
        <taxon>Embryophyta</taxon>
        <taxon>Tracheophyta</taxon>
        <taxon>Spermatophyta</taxon>
        <taxon>Magnoliopsida</taxon>
        <taxon>eudicotyledons</taxon>
        <taxon>Gunneridae</taxon>
        <taxon>Pentapetalae</taxon>
        <taxon>rosids</taxon>
        <taxon>fabids</taxon>
        <taxon>Rosales</taxon>
        <taxon>Cannabaceae</taxon>
        <taxon>Parasponia</taxon>
    </lineage>
</organism>
<protein>
    <submittedName>
        <fullName evidence="1">Uncharacterized protein</fullName>
    </submittedName>
</protein>
<name>A0A2P5DT59_PARAD</name>
<evidence type="ECO:0000313" key="1">
    <source>
        <dbReference type="EMBL" id="PON76471.1"/>
    </source>
</evidence>
<comment type="caution">
    <text evidence="1">The sequence shown here is derived from an EMBL/GenBank/DDBJ whole genome shotgun (WGS) entry which is preliminary data.</text>
</comment>
<proteinExistence type="predicted"/>
<accession>A0A2P5DT59</accession>
<dbReference type="AlphaFoldDB" id="A0A2P5DT59"/>
<dbReference type="OrthoDB" id="1426731at2759"/>
<sequence>MLVVLIQLLHGQKFKEKKCNHKRYIELGENNFRVSVKVVLDATTLIPIPNPDDDTRLEFNDINKHQTGKNKSSQPQPPQTQERVYLQRKKAESVTQTQFRFVDGAPASIRLLLNTIQGVDEGVVVNVPFDEEVFGEAFRLPIFKEDIIEFFTLQNIRAVPITLYMRHLYHLVTQYSYQARYMFMEPSAIATEGGSREDRTISLATRILSMENEHQFLITPWNHG</sequence>
<dbReference type="Proteomes" id="UP000237105">
    <property type="component" value="Unassembled WGS sequence"/>
</dbReference>
<dbReference type="STRING" id="3476.A0A2P5DT59"/>
<gene>
    <name evidence="1" type="ORF">PanWU01x14_035250</name>
</gene>